<accession>A0A855U4Z1</accession>
<feature type="transmembrane region" description="Helical" evidence="1">
    <location>
        <begin position="622"/>
        <end position="642"/>
    </location>
</feature>
<evidence type="ECO:0000313" key="6">
    <source>
        <dbReference type="Proteomes" id="UP000254396"/>
    </source>
</evidence>
<dbReference type="Gene3D" id="1.20.120.20">
    <property type="entry name" value="Apolipoprotein"/>
    <property type="match status" value="3"/>
</dbReference>
<dbReference type="PANTHER" id="PTHR37813:SF1">
    <property type="entry name" value="FELS-2 PROPHAGE PROTEIN"/>
    <property type="match status" value="1"/>
</dbReference>
<dbReference type="Proteomes" id="UP000254396">
    <property type="component" value="Unassembled WGS sequence"/>
</dbReference>
<protein>
    <submittedName>
        <fullName evidence="4">Phage-related protein</fullName>
    </submittedName>
    <submittedName>
        <fullName evidence="3">Tail tape measure protein</fullName>
    </submittedName>
</protein>
<evidence type="ECO:0000313" key="5">
    <source>
        <dbReference type="Proteomes" id="UP000244140"/>
    </source>
</evidence>
<name>A0A855U4Z1_ENTFL</name>
<dbReference type="InterPro" id="IPR013491">
    <property type="entry name" value="Tape_meas_N"/>
</dbReference>
<keyword evidence="1" id="KW-0472">Membrane</keyword>
<dbReference type="AlphaFoldDB" id="A0A855U4Z1"/>
<dbReference type="EMBL" id="PZZH01000001">
    <property type="protein sequence ID" value="PTN78074.1"/>
    <property type="molecule type" value="Genomic_DNA"/>
</dbReference>
<evidence type="ECO:0000256" key="1">
    <source>
        <dbReference type="SAM" id="Phobius"/>
    </source>
</evidence>
<gene>
    <name evidence="3" type="ORF">DAI13_10055</name>
    <name evidence="4" type="ORF">NCTC13379_01842</name>
</gene>
<organism evidence="3 5">
    <name type="scientific">Enterococcus faecalis</name>
    <name type="common">Streptococcus faecalis</name>
    <dbReference type="NCBI Taxonomy" id="1351"/>
    <lineage>
        <taxon>Bacteria</taxon>
        <taxon>Bacillati</taxon>
        <taxon>Bacillota</taxon>
        <taxon>Bacilli</taxon>
        <taxon>Lactobacillales</taxon>
        <taxon>Enterococcaceae</taxon>
        <taxon>Enterococcus</taxon>
    </lineage>
</organism>
<keyword evidence="1" id="KW-0812">Transmembrane</keyword>
<feature type="transmembrane region" description="Helical" evidence="1">
    <location>
        <begin position="376"/>
        <end position="394"/>
    </location>
</feature>
<comment type="caution">
    <text evidence="3">The sequence shown here is derived from an EMBL/GenBank/DDBJ whole genome shotgun (WGS) entry which is preliminary data.</text>
</comment>
<dbReference type="PANTHER" id="PTHR37813">
    <property type="entry name" value="FELS-2 PROPHAGE PROTEIN"/>
    <property type="match status" value="1"/>
</dbReference>
<evidence type="ECO:0000259" key="2">
    <source>
        <dbReference type="Pfam" id="PF20155"/>
    </source>
</evidence>
<dbReference type="NCBIfam" id="TIGR02675">
    <property type="entry name" value="tape_meas_nterm"/>
    <property type="match status" value="1"/>
</dbReference>
<keyword evidence="1" id="KW-1133">Transmembrane helix</keyword>
<reference evidence="3 5" key="1">
    <citation type="submission" date="2018-04" db="EMBL/GenBank/DDBJ databases">
        <authorList>
            <person name="Van Tyne D."/>
        </authorList>
    </citation>
    <scope>NUCLEOTIDE SEQUENCE [LARGE SCALE GENOMIC DNA]</scope>
    <source>
        <strain evidence="3 5">B2535</strain>
    </source>
</reference>
<dbReference type="EMBL" id="UGIX01000001">
    <property type="protein sequence ID" value="STP65886.1"/>
    <property type="molecule type" value="Genomic_DNA"/>
</dbReference>
<feature type="domain" description="Tape measure protein N-terminal" evidence="2">
    <location>
        <begin position="79"/>
        <end position="270"/>
    </location>
</feature>
<dbReference type="Pfam" id="PF20155">
    <property type="entry name" value="TMP_3"/>
    <property type="match status" value="1"/>
</dbReference>
<proteinExistence type="predicted"/>
<dbReference type="Proteomes" id="UP000244140">
    <property type="component" value="Unassembled WGS sequence"/>
</dbReference>
<evidence type="ECO:0000313" key="4">
    <source>
        <dbReference type="EMBL" id="STP65886.1"/>
    </source>
</evidence>
<sequence>MNNEDLVLKMILDESGFSQGLNSAVKKLQGFDVEVDRTGQKGGRSLGSIWTSFVGNFLASGATKIISKGIGLITSNIDGAINRVDTLNNANRVFENMGFSAGETSKTMDSLKKSIQGLPTPLDSAIKGVQLIASSTNDLGKSEQIFAALNNGILGFGGSAEMVENAIIQLSQSFSNGKVDAETWNSMINSGLGPALNALAKQMGLTAGQMKAGLSDGSISVEEFQDALIKLNKEGGGGLKSLEQIAKDSTAGIKTGLANMKTAIVRGVANVVTKIDEGLKSAGFGSISEIIADKGAKMEAALSKFAEMIPPMIKTAKTLYDTLKPYAPLLAGLAGSIGTLMLAKKVSAAFTAWQKATEGLSIAQAILNSTMLANPFVAILAAVVGLVTGFIYLWKTNEGFRDAVKNIWKNIQEFISSAAETVVKAWDSTMKFFSNMWDGTKEAFSNAGTWMKEVPGNAADWVKNKWNGTKEFFSGLWNSTKEGSKNTWENIKQSAADSAKSVGESFKNGFDNVKDWFKGVGKSISDVFTTAFDFVWKYIGPYVTGIKNAFKMVVNAMKANIENVKMIAENVVTILKNVLLAPILFITSMITGGWEEAKENMIAVWDNIAEAAQTIWFGIKNIFYNTVTAISYSVTSIFNGLMLTIKKIWIDVKLFFTLLWIDIKYGAINVWIEIKYSIIETWINIKFEAIRIWESLKTWFFETVENIKNGVIDGWNNLKQGTVDTFNATVQWSKDTWNNFKQWIVDLVTGIKDGIINGWENLKQGTVNIFNNLVQGAKNAWNNLKRSVSDTVENVKQTFNDMRHIDLFEIGKNIIQGLVNGIGSMIGAVNKKIKEVAGNIKEKIKGALGIHSPSRWMRDMIGKNIVLGVVAGIDQEKGTLDKSVKKMTDLPTELPNFSTTGRYINQQGAQTESLAKNKGNATTNIGGDTFNINIQAMGKLNEKQLMDMAKDLVKYIQIVKNRDSDATGGAFGGI</sequence>
<evidence type="ECO:0000313" key="3">
    <source>
        <dbReference type="EMBL" id="PTN78074.1"/>
    </source>
</evidence>
<reference evidence="4 6" key="2">
    <citation type="submission" date="2018-06" db="EMBL/GenBank/DDBJ databases">
        <authorList>
            <consortium name="Pathogen Informatics"/>
            <person name="Doyle S."/>
        </authorList>
    </citation>
    <scope>NUCLEOTIDE SEQUENCE [LARGE SCALE GENOMIC DNA]</scope>
    <source>
        <strain evidence="4 6">NCTC13379</strain>
    </source>
</reference>